<evidence type="ECO:0000313" key="1">
    <source>
        <dbReference type="EMBL" id="KAF9587243.1"/>
    </source>
</evidence>
<feature type="non-terminal residue" evidence="1">
    <location>
        <position position="101"/>
    </location>
</feature>
<accession>A0A835L9P3</accession>
<sequence length="101" mass="11075">LATVLQFLPSRLSLSSSDFRLCLSKFSSPTSSLQEEQQVAPSSLFILSSDPPTPSPSLQVEKVEKVEEEEIVVDGGFVKRVFNPYGPAVYTFIQMGTYRGG</sequence>
<proteinExistence type="predicted"/>
<comment type="caution">
    <text evidence="1">The sequence shown here is derived from an EMBL/GenBank/DDBJ whole genome shotgun (WGS) entry which is preliminary data.</text>
</comment>
<keyword evidence="2" id="KW-1185">Reference proteome</keyword>
<dbReference type="EMBL" id="JADFTS010000018">
    <property type="protein sequence ID" value="KAF9587243.1"/>
    <property type="molecule type" value="Genomic_DNA"/>
</dbReference>
<organism evidence="1 2">
    <name type="scientific">Coptis chinensis</name>
    <dbReference type="NCBI Taxonomy" id="261450"/>
    <lineage>
        <taxon>Eukaryota</taxon>
        <taxon>Viridiplantae</taxon>
        <taxon>Streptophyta</taxon>
        <taxon>Embryophyta</taxon>
        <taxon>Tracheophyta</taxon>
        <taxon>Spermatophyta</taxon>
        <taxon>Magnoliopsida</taxon>
        <taxon>Ranunculales</taxon>
        <taxon>Ranunculaceae</taxon>
        <taxon>Coptidoideae</taxon>
        <taxon>Coptis</taxon>
    </lineage>
</organism>
<name>A0A835L9P3_9MAGN</name>
<protein>
    <submittedName>
        <fullName evidence="1">Uncharacterized protein</fullName>
    </submittedName>
</protein>
<gene>
    <name evidence="1" type="ORF">IFM89_039538</name>
</gene>
<dbReference type="Proteomes" id="UP000631114">
    <property type="component" value="Unassembled WGS sequence"/>
</dbReference>
<feature type="non-terminal residue" evidence="1">
    <location>
        <position position="1"/>
    </location>
</feature>
<dbReference type="AlphaFoldDB" id="A0A835L9P3"/>
<reference evidence="1 2" key="1">
    <citation type="submission" date="2020-10" db="EMBL/GenBank/DDBJ databases">
        <title>The Coptis chinensis genome and diversification of protoberbering-type alkaloids.</title>
        <authorList>
            <person name="Wang B."/>
            <person name="Shu S."/>
            <person name="Song C."/>
            <person name="Liu Y."/>
        </authorList>
    </citation>
    <scope>NUCLEOTIDE SEQUENCE [LARGE SCALE GENOMIC DNA]</scope>
    <source>
        <strain evidence="1">HL-2020</strain>
        <tissue evidence="1">Leaf</tissue>
    </source>
</reference>
<evidence type="ECO:0000313" key="2">
    <source>
        <dbReference type="Proteomes" id="UP000631114"/>
    </source>
</evidence>